<dbReference type="InterPro" id="IPR036179">
    <property type="entry name" value="Ig-like_dom_sf"/>
</dbReference>
<dbReference type="SMART" id="SM00181">
    <property type="entry name" value="EGF"/>
    <property type="match status" value="1"/>
</dbReference>
<dbReference type="InterPro" id="IPR013098">
    <property type="entry name" value="Ig_I-set"/>
</dbReference>
<feature type="region of interest" description="Disordered" evidence="4">
    <location>
        <begin position="66"/>
        <end position="87"/>
    </location>
</feature>
<dbReference type="OrthoDB" id="6133584at2759"/>
<dbReference type="Pfam" id="PF00008">
    <property type="entry name" value="EGF"/>
    <property type="match status" value="1"/>
</dbReference>
<feature type="disulfide bond" evidence="3">
    <location>
        <begin position="282"/>
        <end position="299"/>
    </location>
</feature>
<dbReference type="PROSITE" id="PS00022">
    <property type="entry name" value="EGF_1"/>
    <property type="match status" value="1"/>
</dbReference>
<dbReference type="Gene3D" id="2.60.40.10">
    <property type="entry name" value="Immunoglobulins"/>
    <property type="match status" value="1"/>
</dbReference>
<evidence type="ECO:0000313" key="7">
    <source>
        <dbReference type="EMBL" id="CAB3379513.1"/>
    </source>
</evidence>
<dbReference type="InterPro" id="IPR007110">
    <property type="entry name" value="Ig-like_dom"/>
</dbReference>
<dbReference type="PROSITE" id="PS01186">
    <property type="entry name" value="EGF_2"/>
    <property type="match status" value="1"/>
</dbReference>
<comment type="caution">
    <text evidence="3">Lacks conserved residue(s) required for the propagation of feature annotation.</text>
</comment>
<dbReference type="InterPro" id="IPR050958">
    <property type="entry name" value="Cell_Adh-Cytoskel_Orgn"/>
</dbReference>
<keyword evidence="1 3" id="KW-1015">Disulfide bond</keyword>
<evidence type="ECO:0000259" key="6">
    <source>
        <dbReference type="PROSITE" id="PS50835"/>
    </source>
</evidence>
<evidence type="ECO:0000256" key="4">
    <source>
        <dbReference type="SAM" id="MobiDB-lite"/>
    </source>
</evidence>
<gene>
    <name evidence="7" type="ORF">CLODIP_2_CD16112</name>
</gene>
<proteinExistence type="predicted"/>
<dbReference type="SUPFAM" id="SSF57196">
    <property type="entry name" value="EGF/Laminin"/>
    <property type="match status" value="1"/>
</dbReference>
<evidence type="ECO:0000256" key="1">
    <source>
        <dbReference type="ARBA" id="ARBA00023157"/>
    </source>
</evidence>
<dbReference type="SUPFAM" id="SSF48726">
    <property type="entry name" value="Immunoglobulin"/>
    <property type="match status" value="1"/>
</dbReference>
<dbReference type="PROSITE" id="PS50835">
    <property type="entry name" value="IG_LIKE"/>
    <property type="match status" value="1"/>
</dbReference>
<dbReference type="AlphaFoldDB" id="A0A8S1DHU2"/>
<feature type="domain" description="Ig-like" evidence="6">
    <location>
        <begin position="146"/>
        <end position="233"/>
    </location>
</feature>
<dbReference type="CDD" id="cd00096">
    <property type="entry name" value="Ig"/>
    <property type="match status" value="1"/>
</dbReference>
<evidence type="ECO:0008006" key="9">
    <source>
        <dbReference type="Google" id="ProtNLM"/>
    </source>
</evidence>
<keyword evidence="2" id="KW-0393">Immunoglobulin domain</keyword>
<dbReference type="GO" id="GO:0007156">
    <property type="term" value="P:homophilic cell adhesion via plasma membrane adhesion molecules"/>
    <property type="evidence" value="ECO:0007669"/>
    <property type="project" value="TreeGrafter"/>
</dbReference>
<feature type="disulfide bond" evidence="3">
    <location>
        <begin position="301"/>
        <end position="310"/>
    </location>
</feature>
<dbReference type="GO" id="GO:0008046">
    <property type="term" value="F:axon guidance receptor activity"/>
    <property type="evidence" value="ECO:0007669"/>
    <property type="project" value="TreeGrafter"/>
</dbReference>
<organism evidence="7 8">
    <name type="scientific">Cloeon dipterum</name>
    <dbReference type="NCBI Taxonomy" id="197152"/>
    <lineage>
        <taxon>Eukaryota</taxon>
        <taxon>Metazoa</taxon>
        <taxon>Ecdysozoa</taxon>
        <taxon>Arthropoda</taxon>
        <taxon>Hexapoda</taxon>
        <taxon>Insecta</taxon>
        <taxon>Pterygota</taxon>
        <taxon>Palaeoptera</taxon>
        <taxon>Ephemeroptera</taxon>
        <taxon>Pisciforma</taxon>
        <taxon>Baetidae</taxon>
        <taxon>Cloeon</taxon>
    </lineage>
</organism>
<name>A0A8S1DHU2_9INSE</name>
<feature type="domain" description="EGF-like" evidence="5">
    <location>
        <begin position="272"/>
        <end position="311"/>
    </location>
</feature>
<keyword evidence="3" id="KW-0245">EGF-like domain</keyword>
<evidence type="ECO:0000313" key="8">
    <source>
        <dbReference type="Proteomes" id="UP000494165"/>
    </source>
</evidence>
<accession>A0A8S1DHU2</accession>
<dbReference type="SMART" id="SM00408">
    <property type="entry name" value="IGc2"/>
    <property type="match status" value="1"/>
</dbReference>
<dbReference type="GO" id="GO:0050808">
    <property type="term" value="P:synapse organization"/>
    <property type="evidence" value="ECO:0007669"/>
    <property type="project" value="TreeGrafter"/>
</dbReference>
<dbReference type="GO" id="GO:0030424">
    <property type="term" value="C:axon"/>
    <property type="evidence" value="ECO:0007669"/>
    <property type="project" value="TreeGrafter"/>
</dbReference>
<dbReference type="CDD" id="cd00054">
    <property type="entry name" value="EGF_CA"/>
    <property type="match status" value="1"/>
</dbReference>
<dbReference type="InterPro" id="IPR000742">
    <property type="entry name" value="EGF"/>
</dbReference>
<dbReference type="InterPro" id="IPR003598">
    <property type="entry name" value="Ig_sub2"/>
</dbReference>
<dbReference type="InterPro" id="IPR013783">
    <property type="entry name" value="Ig-like_fold"/>
</dbReference>
<dbReference type="PANTHER" id="PTHR45080:SF33">
    <property type="entry name" value="IG-LIKE DOMAIN-CONTAINING PROTEIN"/>
    <property type="match status" value="1"/>
</dbReference>
<comment type="caution">
    <text evidence="7">The sequence shown here is derived from an EMBL/GenBank/DDBJ whole genome shotgun (WGS) entry which is preliminary data.</text>
</comment>
<dbReference type="PANTHER" id="PTHR45080">
    <property type="entry name" value="CONTACTIN 5"/>
    <property type="match status" value="1"/>
</dbReference>
<dbReference type="InterPro" id="IPR003599">
    <property type="entry name" value="Ig_sub"/>
</dbReference>
<evidence type="ECO:0000256" key="2">
    <source>
        <dbReference type="ARBA" id="ARBA00023319"/>
    </source>
</evidence>
<dbReference type="EMBL" id="CADEPI010000187">
    <property type="protein sequence ID" value="CAB3379513.1"/>
    <property type="molecule type" value="Genomic_DNA"/>
</dbReference>
<dbReference type="GO" id="GO:0005886">
    <property type="term" value="C:plasma membrane"/>
    <property type="evidence" value="ECO:0007669"/>
    <property type="project" value="TreeGrafter"/>
</dbReference>
<sequence>MLTADSAAASCSPRQLRVQQFEDVGAKAYLSPVVFKGYVKSRTPVDAHGLYEASFLILKPLKGFTHPQPKKRRRRLQFETPSSSNSGVACRQGVVAALEVNATYLVFAERASQHQFRPLAPPLLATKRHEDAVEGLLGPTFKIKYPTVTLQNVTVGTKLKLKLTCHYDGNPLPLIEWYKRGRRIEPTKRTKIVNRKRRSVLTIARVSDKDAGWYECKAVSVTEVIACASAHVTVNNEHGPVFPPPKFKQPTFQPPTRFGENTTLNPSHNPYESSLCPVDSYCLNGGTCLFYEVVGELVCKCAEGYKGKRCENKDFYNRGSINSRQAI</sequence>
<evidence type="ECO:0000259" key="5">
    <source>
        <dbReference type="PROSITE" id="PS50026"/>
    </source>
</evidence>
<dbReference type="Proteomes" id="UP000494165">
    <property type="component" value="Unassembled WGS sequence"/>
</dbReference>
<reference evidence="7 8" key="1">
    <citation type="submission" date="2020-04" db="EMBL/GenBank/DDBJ databases">
        <authorList>
            <person name="Alioto T."/>
            <person name="Alioto T."/>
            <person name="Gomez Garrido J."/>
        </authorList>
    </citation>
    <scope>NUCLEOTIDE SEQUENCE [LARGE SCALE GENOMIC DNA]</scope>
</reference>
<dbReference type="Pfam" id="PF07679">
    <property type="entry name" value="I-set"/>
    <property type="match status" value="1"/>
</dbReference>
<dbReference type="FunFam" id="2.60.40.10:FF:000032">
    <property type="entry name" value="palladin isoform X1"/>
    <property type="match status" value="1"/>
</dbReference>
<protein>
    <recommendedName>
        <fullName evidence="9">EGF-like domain-containing protein</fullName>
    </recommendedName>
</protein>
<keyword evidence="8" id="KW-1185">Reference proteome</keyword>
<dbReference type="Gene3D" id="2.10.25.10">
    <property type="entry name" value="Laminin"/>
    <property type="match status" value="1"/>
</dbReference>
<dbReference type="PROSITE" id="PS50026">
    <property type="entry name" value="EGF_3"/>
    <property type="match status" value="1"/>
</dbReference>
<evidence type="ECO:0000256" key="3">
    <source>
        <dbReference type="PROSITE-ProRule" id="PRU00076"/>
    </source>
</evidence>
<dbReference type="SMART" id="SM00409">
    <property type="entry name" value="IG"/>
    <property type="match status" value="1"/>
</dbReference>
<dbReference type="GO" id="GO:0043025">
    <property type="term" value="C:neuronal cell body"/>
    <property type="evidence" value="ECO:0007669"/>
    <property type="project" value="TreeGrafter"/>
</dbReference>